<reference evidence="8" key="1">
    <citation type="submission" date="2017-01" db="EMBL/GenBank/DDBJ databases">
        <authorList>
            <person name="Varghese N."/>
            <person name="Submissions S."/>
        </authorList>
    </citation>
    <scope>NUCLEOTIDE SEQUENCE [LARGE SCALE GENOMIC DNA]</scope>
    <source>
        <strain evidence="8">DSM 29430</strain>
    </source>
</reference>
<name>A0A1N7Q748_9RHOB</name>
<dbReference type="GO" id="GO:0046872">
    <property type="term" value="F:metal ion binding"/>
    <property type="evidence" value="ECO:0007669"/>
    <property type="project" value="UniProtKB-KW"/>
</dbReference>
<evidence type="ECO:0000313" key="7">
    <source>
        <dbReference type="EMBL" id="SIT18651.1"/>
    </source>
</evidence>
<accession>A0A1N7Q748</accession>
<dbReference type="Proteomes" id="UP000186684">
    <property type="component" value="Unassembled WGS sequence"/>
</dbReference>
<dbReference type="InterPro" id="IPR002729">
    <property type="entry name" value="CRISPR-assoc_Cas1"/>
</dbReference>
<evidence type="ECO:0000313" key="8">
    <source>
        <dbReference type="Proteomes" id="UP000186684"/>
    </source>
</evidence>
<keyword evidence="3" id="KW-0255">Endonuclease</keyword>
<protein>
    <submittedName>
        <fullName evidence="7">CRISPR associated protein Cas1</fullName>
    </submittedName>
</protein>
<keyword evidence="5" id="KW-0460">Magnesium</keyword>
<dbReference type="Pfam" id="PF01867">
    <property type="entry name" value="Cas_Cas1"/>
    <property type="match status" value="1"/>
</dbReference>
<gene>
    <name evidence="7" type="ORF">SAMN05421759_1333</name>
</gene>
<evidence type="ECO:0000256" key="2">
    <source>
        <dbReference type="ARBA" id="ARBA00022723"/>
    </source>
</evidence>
<dbReference type="GO" id="GO:0051607">
    <property type="term" value="P:defense response to virus"/>
    <property type="evidence" value="ECO:0007669"/>
    <property type="project" value="UniProtKB-KW"/>
</dbReference>
<dbReference type="AlphaFoldDB" id="A0A1N7Q748"/>
<dbReference type="GO" id="GO:0003676">
    <property type="term" value="F:nucleic acid binding"/>
    <property type="evidence" value="ECO:0007669"/>
    <property type="project" value="InterPro"/>
</dbReference>
<dbReference type="EMBL" id="FTOQ01000033">
    <property type="protein sequence ID" value="SIT18651.1"/>
    <property type="molecule type" value="Genomic_DNA"/>
</dbReference>
<evidence type="ECO:0000256" key="3">
    <source>
        <dbReference type="ARBA" id="ARBA00022759"/>
    </source>
</evidence>
<keyword evidence="6" id="KW-0051">Antiviral defense</keyword>
<keyword evidence="2" id="KW-0479">Metal-binding</keyword>
<keyword evidence="8" id="KW-1185">Reference proteome</keyword>
<keyword evidence="1" id="KW-0540">Nuclease</keyword>
<dbReference type="GO" id="GO:0016787">
    <property type="term" value="F:hydrolase activity"/>
    <property type="evidence" value="ECO:0007669"/>
    <property type="project" value="UniProtKB-KW"/>
</dbReference>
<dbReference type="GO" id="GO:0043571">
    <property type="term" value="P:maintenance of CRISPR repeat elements"/>
    <property type="evidence" value="ECO:0007669"/>
    <property type="project" value="InterPro"/>
</dbReference>
<dbReference type="GO" id="GO:0004519">
    <property type="term" value="F:endonuclease activity"/>
    <property type="evidence" value="ECO:0007669"/>
    <property type="project" value="UniProtKB-KW"/>
</dbReference>
<evidence type="ECO:0000256" key="5">
    <source>
        <dbReference type="ARBA" id="ARBA00022842"/>
    </source>
</evidence>
<dbReference type="STRING" id="633194.SAMN05421759_1333"/>
<evidence type="ECO:0000256" key="6">
    <source>
        <dbReference type="ARBA" id="ARBA00023118"/>
    </source>
</evidence>
<sequence>MVWLSYSGKLMGRVEGPHSRKALIGRAQHRALANSEAALLVAQAIALAKIASQRSILRHDVRDQPPRSV</sequence>
<evidence type="ECO:0000256" key="4">
    <source>
        <dbReference type="ARBA" id="ARBA00022801"/>
    </source>
</evidence>
<evidence type="ECO:0000256" key="1">
    <source>
        <dbReference type="ARBA" id="ARBA00022722"/>
    </source>
</evidence>
<keyword evidence="4" id="KW-0378">Hydrolase</keyword>
<proteinExistence type="predicted"/>
<organism evidence="7 8">
    <name type="scientific">Roseivivax lentus</name>
    <dbReference type="NCBI Taxonomy" id="633194"/>
    <lineage>
        <taxon>Bacteria</taxon>
        <taxon>Pseudomonadati</taxon>
        <taxon>Pseudomonadota</taxon>
        <taxon>Alphaproteobacteria</taxon>
        <taxon>Rhodobacterales</taxon>
        <taxon>Roseobacteraceae</taxon>
        <taxon>Roseivivax</taxon>
    </lineage>
</organism>